<dbReference type="InterPro" id="IPR011250">
    <property type="entry name" value="OMP/PagP_B-barrel"/>
</dbReference>
<dbReference type="SUPFAM" id="SSF56925">
    <property type="entry name" value="OMPA-like"/>
    <property type="match status" value="1"/>
</dbReference>
<dbReference type="Pfam" id="PF13505">
    <property type="entry name" value="OMP_b-brl"/>
    <property type="match status" value="1"/>
</dbReference>
<gene>
    <name evidence="4" type="ORF">GQ61_02850</name>
</gene>
<proteinExistence type="predicted"/>
<evidence type="ECO:0000256" key="1">
    <source>
        <dbReference type="ARBA" id="ARBA00022729"/>
    </source>
</evidence>
<dbReference type="AlphaFoldDB" id="A0A1W6N3H5"/>
<accession>A0A1W6N3H5</accession>
<feature type="domain" description="Outer membrane protein beta-barrel" evidence="3">
    <location>
        <begin position="13"/>
        <end position="233"/>
    </location>
</feature>
<sequence length="233" mass="25163">MRLNKILLAAASALTLMGAVQAEAAAYNGFSMGATAGWTSNSVKLSGTGTPLDKSLRFNQAPFGLFVQYSKSAPQSVFFGIGLEAGYHFGSAKKNLFEGTIAQNNIAFTGKIELEHKRKFYSEIAAKLGYTFSDSVLYGLVALRGTQVENTLSANAVLTENGQVVVSGNGKKSKKDFVFGFGPGVGFDMKINDKWSVGAEYKFMFEKSVSAALSKENIKMNSHNLMARLSYHF</sequence>
<feature type="chain" id="PRO_5012235900" description="Outer membrane protein beta-barrel domain-containing protein" evidence="2">
    <location>
        <begin position="25"/>
        <end position="233"/>
    </location>
</feature>
<dbReference type="KEGG" id="naf:GQ61_02850"/>
<dbReference type="InterPro" id="IPR027385">
    <property type="entry name" value="Beta-barrel_OMP"/>
</dbReference>
<dbReference type="Proteomes" id="UP000237351">
    <property type="component" value="Chromosome"/>
</dbReference>
<dbReference type="Gene3D" id="2.40.160.20">
    <property type="match status" value="1"/>
</dbReference>
<name>A0A1W6N3H5_9PROT</name>
<organism evidence="4 5">
    <name type="scientific">Candidatus Nucleicultrix amoebiphila FS5</name>
    <dbReference type="NCBI Taxonomy" id="1414854"/>
    <lineage>
        <taxon>Bacteria</taxon>
        <taxon>Pseudomonadati</taxon>
        <taxon>Pseudomonadota</taxon>
        <taxon>Alphaproteobacteria</taxon>
        <taxon>Holosporales</taxon>
        <taxon>Candidatus Nucleicultricaceae</taxon>
        <taxon>Candidatus Nucleicultrix</taxon>
    </lineage>
</organism>
<protein>
    <recommendedName>
        <fullName evidence="3">Outer membrane protein beta-barrel domain-containing protein</fullName>
    </recommendedName>
</protein>
<evidence type="ECO:0000256" key="2">
    <source>
        <dbReference type="SAM" id="SignalP"/>
    </source>
</evidence>
<feature type="signal peptide" evidence="2">
    <location>
        <begin position="1"/>
        <end position="24"/>
    </location>
</feature>
<dbReference type="RefSeq" id="WP_085783830.1">
    <property type="nucleotide sequence ID" value="NZ_CP008743.1"/>
</dbReference>
<evidence type="ECO:0000259" key="3">
    <source>
        <dbReference type="Pfam" id="PF13505"/>
    </source>
</evidence>
<dbReference type="EMBL" id="CP008743">
    <property type="protein sequence ID" value="ARN84434.1"/>
    <property type="molecule type" value="Genomic_DNA"/>
</dbReference>
<keyword evidence="5" id="KW-1185">Reference proteome</keyword>
<evidence type="ECO:0000313" key="4">
    <source>
        <dbReference type="EMBL" id="ARN84434.1"/>
    </source>
</evidence>
<evidence type="ECO:0000313" key="5">
    <source>
        <dbReference type="Proteomes" id="UP000237351"/>
    </source>
</evidence>
<reference evidence="4 5" key="1">
    <citation type="submission" date="2014-06" db="EMBL/GenBank/DDBJ databases">
        <title>The genome of the endonuclear symbiont Nucleicultrix amoebiphila.</title>
        <authorList>
            <person name="Schulz F."/>
            <person name="Horn M."/>
        </authorList>
    </citation>
    <scope>NUCLEOTIDE SEQUENCE [LARGE SCALE GENOMIC DNA]</scope>
    <source>
        <strain evidence="4 5">FS5</strain>
    </source>
</reference>
<keyword evidence="1 2" id="KW-0732">Signal</keyword>
<dbReference type="STRING" id="1414854.GQ61_02850"/>